<dbReference type="InterPro" id="IPR015889">
    <property type="entry name" value="Intradiol_dOase_core"/>
</dbReference>
<sequence>MANNRLDQVVSTIVEKVRDGVREEKVSYEEYRAAVGYMMKVADAGELALFIDLFLNATMCRVINENAHSKASLQDMEGPYFLDESPMLEDGKMKLMDGYENDEPLIVRGTVRDVDGAAMPGVLVDMWNATPDGKYGGIHEGVPVDHYRGKVRTDENGHFRFESTVPVPYRIKDNGPVGAMLKAMGRHSWRPAHVHIKVRHEGYRDLITQLYFAEGEYVHDDCCEGTVPQEFVFDKVIEDGKRVLETDLFIEKVSEKQAA</sequence>
<dbReference type="EMBL" id="FSQW01000001">
    <property type="protein sequence ID" value="SIN67545.1"/>
    <property type="molecule type" value="Genomic_DNA"/>
</dbReference>
<evidence type="ECO:0000256" key="2">
    <source>
        <dbReference type="ARBA" id="ARBA00007825"/>
    </source>
</evidence>
<organism evidence="8 9">
    <name type="scientific">Parasphingorhabdus marina DSM 22363</name>
    <dbReference type="NCBI Taxonomy" id="1123272"/>
    <lineage>
        <taxon>Bacteria</taxon>
        <taxon>Pseudomonadati</taxon>
        <taxon>Pseudomonadota</taxon>
        <taxon>Alphaproteobacteria</taxon>
        <taxon>Sphingomonadales</taxon>
        <taxon>Sphingomonadaceae</taxon>
        <taxon>Parasphingorhabdus</taxon>
    </lineage>
</organism>
<dbReference type="GO" id="GO:0009712">
    <property type="term" value="P:catechol-containing compound metabolic process"/>
    <property type="evidence" value="ECO:0007669"/>
    <property type="project" value="InterPro"/>
</dbReference>
<dbReference type="RefSeq" id="WP_074204617.1">
    <property type="nucleotide sequence ID" value="NZ_FSQW01000001.1"/>
</dbReference>
<keyword evidence="4 8" id="KW-0223">Dioxygenase</keyword>
<dbReference type="GO" id="GO:0018576">
    <property type="term" value="F:catechol 1,2-dioxygenase activity"/>
    <property type="evidence" value="ECO:0007669"/>
    <property type="project" value="InterPro"/>
</dbReference>
<evidence type="ECO:0000256" key="5">
    <source>
        <dbReference type="ARBA" id="ARBA00023002"/>
    </source>
</evidence>
<evidence type="ECO:0000259" key="7">
    <source>
        <dbReference type="PROSITE" id="PS00083"/>
    </source>
</evidence>
<evidence type="ECO:0000313" key="8">
    <source>
        <dbReference type="EMBL" id="SIN67545.1"/>
    </source>
</evidence>
<dbReference type="AlphaFoldDB" id="A0A1N6D9T2"/>
<dbReference type="SUPFAM" id="SSF49482">
    <property type="entry name" value="Aromatic compound dioxygenase"/>
    <property type="match status" value="1"/>
</dbReference>
<dbReference type="Gene3D" id="6.10.10.40">
    <property type="entry name" value="Catechol 1,2-dioxygenase multimerisation domain-like"/>
    <property type="match status" value="1"/>
</dbReference>
<dbReference type="PANTHER" id="PTHR33711:SF7">
    <property type="entry name" value="INTRADIOL RING-CLEAVAGE DIOXYGENASES DOMAIN-CONTAINING PROTEIN-RELATED"/>
    <property type="match status" value="1"/>
</dbReference>
<dbReference type="InterPro" id="IPR043029">
    <property type="entry name" value="1_2-CTD_multi_dom"/>
</dbReference>
<accession>A0A1N6D9T2</accession>
<keyword evidence="3" id="KW-0479">Metal-binding</keyword>
<reference evidence="9" key="1">
    <citation type="submission" date="2016-11" db="EMBL/GenBank/DDBJ databases">
        <authorList>
            <person name="Varghese N."/>
            <person name="Submissions S."/>
        </authorList>
    </citation>
    <scope>NUCLEOTIDE SEQUENCE [LARGE SCALE GENOMIC DNA]</scope>
    <source>
        <strain evidence="9">DSM 22363</strain>
    </source>
</reference>
<dbReference type="PROSITE" id="PS00083">
    <property type="entry name" value="INTRADIOL_DIOXYGENAS"/>
    <property type="match status" value="1"/>
</dbReference>
<evidence type="ECO:0000256" key="6">
    <source>
        <dbReference type="ARBA" id="ARBA00023004"/>
    </source>
</evidence>
<dbReference type="InterPro" id="IPR000627">
    <property type="entry name" value="Intradiol_dOase_C"/>
</dbReference>
<dbReference type="InterPro" id="IPR050770">
    <property type="entry name" value="Intradiol_RC_Dioxygenase"/>
</dbReference>
<dbReference type="STRING" id="1123272.SAMN02745824_1737"/>
<comment type="similarity">
    <text evidence="2">Belongs to the intradiol ring-cleavage dioxygenase family.</text>
</comment>
<proteinExistence type="inferred from homology"/>
<evidence type="ECO:0000256" key="1">
    <source>
        <dbReference type="ARBA" id="ARBA00001965"/>
    </source>
</evidence>
<keyword evidence="9" id="KW-1185">Reference proteome</keyword>
<dbReference type="InterPro" id="IPR007535">
    <property type="entry name" value="Catechol_dOase_N"/>
</dbReference>
<dbReference type="Pfam" id="PF04444">
    <property type="entry name" value="Dioxygenase_N"/>
    <property type="match status" value="1"/>
</dbReference>
<keyword evidence="5" id="KW-0560">Oxidoreductase</keyword>
<gene>
    <name evidence="8" type="ORF">SAMN02745824_1737</name>
</gene>
<evidence type="ECO:0000256" key="3">
    <source>
        <dbReference type="ARBA" id="ARBA00022723"/>
    </source>
</evidence>
<dbReference type="Pfam" id="PF00775">
    <property type="entry name" value="Dioxygenase_C"/>
    <property type="match status" value="1"/>
</dbReference>
<dbReference type="OrthoDB" id="9800887at2"/>
<evidence type="ECO:0000256" key="4">
    <source>
        <dbReference type="ARBA" id="ARBA00022964"/>
    </source>
</evidence>
<dbReference type="PANTHER" id="PTHR33711">
    <property type="entry name" value="DIOXYGENASE, PUTATIVE (AFU_ORTHOLOGUE AFUA_2G02910)-RELATED"/>
    <property type="match status" value="1"/>
</dbReference>
<evidence type="ECO:0000313" key="9">
    <source>
        <dbReference type="Proteomes" id="UP000185192"/>
    </source>
</evidence>
<feature type="domain" description="Intradiol ring-cleavage dioxygenases" evidence="7">
    <location>
        <begin position="107"/>
        <end position="135"/>
    </location>
</feature>
<dbReference type="Proteomes" id="UP000185192">
    <property type="component" value="Unassembled WGS sequence"/>
</dbReference>
<keyword evidence="6" id="KW-0408">Iron</keyword>
<name>A0A1N6D9T2_9SPHN</name>
<protein>
    <submittedName>
        <fullName evidence="8">Catechol 1,2-dioxygenase</fullName>
    </submittedName>
</protein>
<dbReference type="Gene3D" id="2.60.130.10">
    <property type="entry name" value="Aromatic compound dioxygenase"/>
    <property type="match status" value="1"/>
</dbReference>
<comment type="cofactor">
    <cofactor evidence="1">
        <name>Fe(3+)</name>
        <dbReference type="ChEBI" id="CHEBI:29034"/>
    </cofactor>
</comment>
<dbReference type="GO" id="GO:0008199">
    <property type="term" value="F:ferric iron binding"/>
    <property type="evidence" value="ECO:0007669"/>
    <property type="project" value="InterPro"/>
</dbReference>